<accession>A0A8S9UIK1</accession>
<name>A0A8S9UIK1_PHYIN</name>
<evidence type="ECO:0000313" key="2">
    <source>
        <dbReference type="Proteomes" id="UP000704712"/>
    </source>
</evidence>
<sequence>MLDHHLNWSVSTDWAVLAKAMGFGRRPMAGPVYWPKAMSKGLNNSFQPYDLNVQCTNAPNGLTPAALTTPVCLWKLLELAVAPMDKENDYVGASPDGTVFTTPSLCWWAARLLIQKWREPPSQPGGKVISVSCPENNSIKIVEVECQTWRFGRQD</sequence>
<protein>
    <submittedName>
        <fullName evidence="1">Uncharacterized protein</fullName>
    </submittedName>
</protein>
<dbReference type="AlphaFoldDB" id="A0A8S9UIK1"/>
<dbReference type="Proteomes" id="UP000704712">
    <property type="component" value="Unassembled WGS sequence"/>
</dbReference>
<comment type="caution">
    <text evidence="1">The sequence shown here is derived from an EMBL/GenBank/DDBJ whole genome shotgun (WGS) entry which is preliminary data.</text>
</comment>
<organism evidence="1 2">
    <name type="scientific">Phytophthora infestans</name>
    <name type="common">Potato late blight agent</name>
    <name type="synonym">Botrytis infestans</name>
    <dbReference type="NCBI Taxonomy" id="4787"/>
    <lineage>
        <taxon>Eukaryota</taxon>
        <taxon>Sar</taxon>
        <taxon>Stramenopiles</taxon>
        <taxon>Oomycota</taxon>
        <taxon>Peronosporomycetes</taxon>
        <taxon>Peronosporales</taxon>
        <taxon>Peronosporaceae</taxon>
        <taxon>Phytophthora</taxon>
    </lineage>
</organism>
<dbReference type="EMBL" id="JAACNO010001437">
    <property type="protein sequence ID" value="KAF4140621.1"/>
    <property type="molecule type" value="Genomic_DNA"/>
</dbReference>
<evidence type="ECO:0000313" key="1">
    <source>
        <dbReference type="EMBL" id="KAF4140621.1"/>
    </source>
</evidence>
<reference evidence="1" key="1">
    <citation type="submission" date="2020-03" db="EMBL/GenBank/DDBJ databases">
        <title>Hybrid Assembly of Korean Phytophthora infestans isolates.</title>
        <authorList>
            <person name="Prokchorchik M."/>
            <person name="Lee Y."/>
            <person name="Seo J."/>
            <person name="Cho J.-H."/>
            <person name="Park Y.-E."/>
            <person name="Jang D.-C."/>
            <person name="Im J.-S."/>
            <person name="Choi J.-G."/>
            <person name="Park H.-J."/>
            <person name="Lee G.-B."/>
            <person name="Lee Y.-G."/>
            <person name="Hong S.-Y."/>
            <person name="Cho K."/>
            <person name="Sohn K.H."/>
        </authorList>
    </citation>
    <scope>NUCLEOTIDE SEQUENCE</scope>
    <source>
        <strain evidence="1">KR_2_A2</strain>
    </source>
</reference>
<proteinExistence type="predicted"/>
<gene>
    <name evidence="1" type="ORF">GN958_ATG10201</name>
</gene>